<evidence type="ECO:0000256" key="1">
    <source>
        <dbReference type="ARBA" id="ARBA00001941"/>
    </source>
</evidence>
<keyword evidence="7" id="KW-0119">Carbohydrate metabolism</keyword>
<dbReference type="AlphaFoldDB" id="A0A0D0E2L2"/>
<evidence type="ECO:0000256" key="3">
    <source>
        <dbReference type="ARBA" id="ARBA00022475"/>
    </source>
</evidence>
<evidence type="ECO:0000256" key="13">
    <source>
        <dbReference type="ARBA" id="ARBA00048494"/>
    </source>
</evidence>
<dbReference type="EC" id="3.5.1.41" evidence="12"/>
<keyword evidence="4" id="KW-0336">GPI-anchor</keyword>
<dbReference type="InterPro" id="IPR011330">
    <property type="entry name" value="Glyco_hydro/deAcase_b/a-brl"/>
</dbReference>
<evidence type="ECO:0000256" key="7">
    <source>
        <dbReference type="ARBA" id="ARBA00023277"/>
    </source>
</evidence>
<feature type="signal peptide" evidence="14">
    <location>
        <begin position="1"/>
        <end position="20"/>
    </location>
</feature>
<dbReference type="HOGENOM" id="CLU_042090_2_0_1"/>
<evidence type="ECO:0000256" key="6">
    <source>
        <dbReference type="ARBA" id="ARBA00023136"/>
    </source>
</evidence>
<feature type="chain" id="PRO_5002208762" description="chitin deacetylase" evidence="14">
    <location>
        <begin position="21"/>
        <end position="373"/>
    </location>
</feature>
<dbReference type="STRING" id="930991.A0A0D0E2L2"/>
<keyword evidence="3" id="KW-1003">Cell membrane</keyword>
<keyword evidence="9" id="KW-0449">Lipoprotein</keyword>
<reference evidence="17" key="2">
    <citation type="submission" date="2015-01" db="EMBL/GenBank/DDBJ databases">
        <title>Evolutionary Origins and Diversification of the Mycorrhizal Mutualists.</title>
        <authorList>
            <consortium name="DOE Joint Genome Institute"/>
            <consortium name="Mycorrhizal Genomics Consortium"/>
            <person name="Kohler A."/>
            <person name="Kuo A."/>
            <person name="Nagy L.G."/>
            <person name="Floudas D."/>
            <person name="Copeland A."/>
            <person name="Barry K.W."/>
            <person name="Cichocki N."/>
            <person name="Veneault-Fourrey C."/>
            <person name="LaButti K."/>
            <person name="Lindquist E.A."/>
            <person name="Lipzen A."/>
            <person name="Lundell T."/>
            <person name="Morin E."/>
            <person name="Murat C."/>
            <person name="Riley R."/>
            <person name="Ohm R."/>
            <person name="Sun H."/>
            <person name="Tunlid A."/>
            <person name="Henrissat B."/>
            <person name="Grigoriev I.V."/>
            <person name="Hibbett D.S."/>
            <person name="Martin F."/>
        </authorList>
    </citation>
    <scope>NUCLEOTIDE SEQUENCE [LARGE SCALE GENOMIC DNA]</scope>
    <source>
        <strain evidence="17">Ve08.2h10</strain>
    </source>
</reference>
<dbReference type="PANTHER" id="PTHR10587">
    <property type="entry name" value="GLYCOSYL TRANSFERASE-RELATED"/>
    <property type="match status" value="1"/>
</dbReference>
<feature type="domain" description="NodB homology" evidence="15">
    <location>
        <begin position="139"/>
        <end position="328"/>
    </location>
</feature>
<dbReference type="InParanoid" id="A0A0D0E2L2"/>
<dbReference type="EMBL" id="KN825432">
    <property type="protein sequence ID" value="KIK91060.1"/>
    <property type="molecule type" value="Genomic_DNA"/>
</dbReference>
<keyword evidence="5" id="KW-0146">Chitin degradation</keyword>
<sequence length="373" mass="40443">MSFRLASALVLAAAAAAAHANHVANRSPSRWYHQEDHPAYNLFRRSGSTDNVTYPAIGTPEWSAGFPADQASTTNLPQAWVDALNAAVAAGTVPDIPVTTSVNGQNPTYPSGYDPNSPQVCSTTYKCSTSGDIWEAPSGTIALSFDDGPLPPSTTLYDFLAKNNQKATHFFIGQNMLQNPNQLNTVINVNYDDIAVHTWTHPYMTTKTNVDVLAELGWTMWLIHNSTGGRLPRFWRPPYGDSDMRVRAIAKEVFGLITVIWNHDTNDWSLNEVPPGTTEEAVASLMQTWLTGPKSPGLVILEHELSDMSVQTFMDAYPVMVSNGWTRVSLAQMDGLGAYQNAMNTTSPVVPAQVGNVTVKPPPASTAVAQTHG</sequence>
<evidence type="ECO:0000256" key="14">
    <source>
        <dbReference type="SAM" id="SignalP"/>
    </source>
</evidence>
<gene>
    <name evidence="16" type="ORF">PAXRUDRAFT_650793</name>
</gene>
<comment type="cofactor">
    <cofactor evidence="1">
        <name>Co(2+)</name>
        <dbReference type="ChEBI" id="CHEBI:48828"/>
    </cofactor>
</comment>
<accession>A0A0D0E2L2</accession>
<name>A0A0D0E2L2_9AGAM</name>
<keyword evidence="10" id="KW-0961">Cell wall biogenesis/degradation</keyword>
<comment type="subcellular location">
    <subcellularLocation>
        <location evidence="2">Cell membrane</location>
        <topology evidence="2">Lipid-anchor</topology>
        <topology evidence="2">GPI-anchor</topology>
    </subcellularLocation>
</comment>
<evidence type="ECO:0000313" key="17">
    <source>
        <dbReference type="Proteomes" id="UP000054538"/>
    </source>
</evidence>
<dbReference type="Proteomes" id="UP000054538">
    <property type="component" value="Unassembled WGS sequence"/>
</dbReference>
<dbReference type="PANTHER" id="PTHR10587:SF135">
    <property type="entry name" value="CHITIN DEACETYLASE 3"/>
    <property type="match status" value="1"/>
</dbReference>
<dbReference type="Gene3D" id="3.20.20.370">
    <property type="entry name" value="Glycoside hydrolase/deacetylase"/>
    <property type="match status" value="1"/>
</dbReference>
<dbReference type="OrthoDB" id="407355at2759"/>
<evidence type="ECO:0000256" key="2">
    <source>
        <dbReference type="ARBA" id="ARBA00004609"/>
    </source>
</evidence>
<dbReference type="GO" id="GO:0071555">
    <property type="term" value="P:cell wall organization"/>
    <property type="evidence" value="ECO:0007669"/>
    <property type="project" value="UniProtKB-KW"/>
</dbReference>
<keyword evidence="17" id="KW-1185">Reference proteome</keyword>
<dbReference type="Pfam" id="PF01522">
    <property type="entry name" value="Polysacc_deac_1"/>
    <property type="match status" value="1"/>
</dbReference>
<evidence type="ECO:0000256" key="5">
    <source>
        <dbReference type="ARBA" id="ARBA00023024"/>
    </source>
</evidence>
<evidence type="ECO:0000256" key="10">
    <source>
        <dbReference type="ARBA" id="ARBA00023316"/>
    </source>
</evidence>
<dbReference type="GO" id="GO:0004099">
    <property type="term" value="F:chitin deacetylase activity"/>
    <property type="evidence" value="ECO:0007669"/>
    <property type="project" value="UniProtKB-EC"/>
</dbReference>
<dbReference type="GO" id="GO:0006032">
    <property type="term" value="P:chitin catabolic process"/>
    <property type="evidence" value="ECO:0007669"/>
    <property type="project" value="UniProtKB-KW"/>
</dbReference>
<keyword evidence="11" id="KW-0624">Polysaccharide degradation</keyword>
<dbReference type="GO" id="GO:0005886">
    <property type="term" value="C:plasma membrane"/>
    <property type="evidence" value="ECO:0007669"/>
    <property type="project" value="UniProtKB-SubCell"/>
</dbReference>
<dbReference type="InterPro" id="IPR002509">
    <property type="entry name" value="NODB_dom"/>
</dbReference>
<dbReference type="SUPFAM" id="SSF88713">
    <property type="entry name" value="Glycoside hydrolase/deacetylase"/>
    <property type="match status" value="1"/>
</dbReference>
<dbReference type="GO" id="GO:0009272">
    <property type="term" value="P:fungal-type cell wall biogenesis"/>
    <property type="evidence" value="ECO:0007669"/>
    <property type="project" value="UniProtKB-ARBA"/>
</dbReference>
<keyword evidence="4" id="KW-0325">Glycoprotein</keyword>
<keyword evidence="6" id="KW-0472">Membrane</keyword>
<evidence type="ECO:0000259" key="15">
    <source>
        <dbReference type="PROSITE" id="PS51677"/>
    </source>
</evidence>
<keyword evidence="8" id="KW-0170">Cobalt</keyword>
<keyword evidence="14" id="KW-0732">Signal</keyword>
<dbReference type="GO" id="GO:0098552">
    <property type="term" value="C:side of membrane"/>
    <property type="evidence" value="ECO:0007669"/>
    <property type="project" value="UniProtKB-KW"/>
</dbReference>
<evidence type="ECO:0000256" key="12">
    <source>
        <dbReference type="ARBA" id="ARBA00024056"/>
    </source>
</evidence>
<dbReference type="GO" id="GO:0000272">
    <property type="term" value="P:polysaccharide catabolic process"/>
    <property type="evidence" value="ECO:0007669"/>
    <property type="project" value="UniProtKB-KW"/>
</dbReference>
<proteinExistence type="predicted"/>
<organism evidence="16 17">
    <name type="scientific">Paxillus rubicundulus Ve08.2h10</name>
    <dbReference type="NCBI Taxonomy" id="930991"/>
    <lineage>
        <taxon>Eukaryota</taxon>
        <taxon>Fungi</taxon>
        <taxon>Dikarya</taxon>
        <taxon>Basidiomycota</taxon>
        <taxon>Agaricomycotina</taxon>
        <taxon>Agaricomycetes</taxon>
        <taxon>Agaricomycetidae</taxon>
        <taxon>Boletales</taxon>
        <taxon>Paxilineae</taxon>
        <taxon>Paxillaceae</taxon>
        <taxon>Paxillus</taxon>
    </lineage>
</organism>
<evidence type="ECO:0000256" key="8">
    <source>
        <dbReference type="ARBA" id="ARBA00023285"/>
    </source>
</evidence>
<reference evidence="16 17" key="1">
    <citation type="submission" date="2014-04" db="EMBL/GenBank/DDBJ databases">
        <authorList>
            <consortium name="DOE Joint Genome Institute"/>
            <person name="Kuo A."/>
            <person name="Kohler A."/>
            <person name="Jargeat P."/>
            <person name="Nagy L.G."/>
            <person name="Floudas D."/>
            <person name="Copeland A."/>
            <person name="Barry K.W."/>
            <person name="Cichocki N."/>
            <person name="Veneault-Fourrey C."/>
            <person name="LaButti K."/>
            <person name="Lindquist E.A."/>
            <person name="Lipzen A."/>
            <person name="Lundell T."/>
            <person name="Morin E."/>
            <person name="Murat C."/>
            <person name="Sun H."/>
            <person name="Tunlid A."/>
            <person name="Henrissat B."/>
            <person name="Grigoriev I.V."/>
            <person name="Hibbett D.S."/>
            <person name="Martin F."/>
            <person name="Nordberg H.P."/>
            <person name="Cantor M.N."/>
            <person name="Hua S.X."/>
        </authorList>
    </citation>
    <scope>NUCLEOTIDE SEQUENCE [LARGE SCALE GENOMIC DNA]</scope>
    <source>
        <strain evidence="16 17">Ve08.2h10</strain>
    </source>
</reference>
<dbReference type="InterPro" id="IPR050248">
    <property type="entry name" value="Polysacc_deacetylase_ArnD"/>
</dbReference>
<evidence type="ECO:0000256" key="9">
    <source>
        <dbReference type="ARBA" id="ARBA00023288"/>
    </source>
</evidence>
<comment type="catalytic activity">
    <reaction evidence="13">
        <text>[(1-&gt;4)-N-acetyl-beta-D-glucosaminyl](n) + n H2O = chitosan + n acetate</text>
        <dbReference type="Rhea" id="RHEA:10464"/>
        <dbReference type="Rhea" id="RHEA-COMP:9593"/>
        <dbReference type="Rhea" id="RHEA-COMP:9597"/>
        <dbReference type="ChEBI" id="CHEBI:15377"/>
        <dbReference type="ChEBI" id="CHEBI:17029"/>
        <dbReference type="ChEBI" id="CHEBI:30089"/>
        <dbReference type="ChEBI" id="CHEBI:57704"/>
        <dbReference type="EC" id="3.5.1.41"/>
    </reaction>
    <physiologicalReaction direction="left-to-right" evidence="13">
        <dbReference type="Rhea" id="RHEA:10465"/>
    </physiologicalReaction>
</comment>
<evidence type="ECO:0000256" key="11">
    <source>
        <dbReference type="ARBA" id="ARBA00023326"/>
    </source>
</evidence>
<evidence type="ECO:0000256" key="4">
    <source>
        <dbReference type="ARBA" id="ARBA00022622"/>
    </source>
</evidence>
<dbReference type="PROSITE" id="PS51677">
    <property type="entry name" value="NODB"/>
    <property type="match status" value="1"/>
</dbReference>
<evidence type="ECO:0000313" key="16">
    <source>
        <dbReference type="EMBL" id="KIK91060.1"/>
    </source>
</evidence>
<protein>
    <recommendedName>
        <fullName evidence="12">chitin deacetylase</fullName>
        <ecNumber evidence="12">3.5.1.41</ecNumber>
    </recommendedName>
</protein>